<dbReference type="EMBL" id="GBXM01002423">
    <property type="protein sequence ID" value="JAI06155.1"/>
    <property type="molecule type" value="Transcribed_RNA"/>
</dbReference>
<evidence type="ECO:0000313" key="1">
    <source>
        <dbReference type="EMBL" id="JAI06155.1"/>
    </source>
</evidence>
<reference evidence="1" key="1">
    <citation type="submission" date="2014-11" db="EMBL/GenBank/DDBJ databases">
        <authorList>
            <person name="Amaro Gonzalez C."/>
        </authorList>
    </citation>
    <scope>NUCLEOTIDE SEQUENCE</scope>
</reference>
<proteinExistence type="predicted"/>
<name>A0A0E9XU07_ANGAN</name>
<organism evidence="1">
    <name type="scientific">Anguilla anguilla</name>
    <name type="common">European freshwater eel</name>
    <name type="synonym">Muraena anguilla</name>
    <dbReference type="NCBI Taxonomy" id="7936"/>
    <lineage>
        <taxon>Eukaryota</taxon>
        <taxon>Metazoa</taxon>
        <taxon>Chordata</taxon>
        <taxon>Craniata</taxon>
        <taxon>Vertebrata</taxon>
        <taxon>Euteleostomi</taxon>
        <taxon>Actinopterygii</taxon>
        <taxon>Neopterygii</taxon>
        <taxon>Teleostei</taxon>
        <taxon>Anguilliformes</taxon>
        <taxon>Anguillidae</taxon>
        <taxon>Anguilla</taxon>
    </lineage>
</organism>
<reference evidence="1" key="2">
    <citation type="journal article" date="2015" name="Fish Shellfish Immunol.">
        <title>Early steps in the European eel (Anguilla anguilla)-Vibrio vulnificus interaction in the gills: Role of the RtxA13 toxin.</title>
        <authorList>
            <person name="Callol A."/>
            <person name="Pajuelo D."/>
            <person name="Ebbesson L."/>
            <person name="Teles M."/>
            <person name="MacKenzie S."/>
            <person name="Amaro C."/>
        </authorList>
    </citation>
    <scope>NUCLEOTIDE SEQUENCE</scope>
</reference>
<dbReference type="AlphaFoldDB" id="A0A0E9XU07"/>
<protein>
    <submittedName>
        <fullName evidence="1">Uncharacterized protein</fullName>
    </submittedName>
</protein>
<accession>A0A0E9XU07</accession>
<sequence length="56" mass="6002">MAKVLVPQKKEVVGPGCRFSLIPCFVCIGLLGSGNTSVTYNDTIKGNPSVAMVQFW</sequence>